<sequence>MIKVKFLSPSQIETYFQDDVNEQFLQGRLQAYEKNRSSIPFYVEEVNGSYFLYNGFKFMDAMKRSEQNKPIPCYVLTKKRSELKRLLHLLWQGTHCEATNWKFKYKLIKQLTEKFQLTPSEIAAFLQINEREISVYLVEEHVPDYFKKKAIQTHTTQLVNRISSIGVIPESHKKELYQLAVDQQLTHKQLNWTLSFYYTNFYGAYSNPPTTI</sequence>
<dbReference type="EMBL" id="JAMQKB010000001">
    <property type="protein sequence ID" value="MDC3423152.1"/>
    <property type="molecule type" value="Genomic_DNA"/>
</dbReference>
<name>A0A9X3WNR4_9BACI</name>
<comment type="caution">
    <text evidence="1">The sequence shown here is derived from an EMBL/GenBank/DDBJ whole genome shotgun (WGS) entry which is preliminary data.</text>
</comment>
<gene>
    <name evidence="1" type="ORF">NC797_01345</name>
</gene>
<protein>
    <submittedName>
        <fullName evidence="1">Uncharacterized protein</fullName>
    </submittedName>
</protein>
<dbReference type="AlphaFoldDB" id="A0A9X3WNR4"/>
<organism evidence="1 2">
    <name type="scientific">Terrihalobacillus insolitus</name>
    <dbReference type="NCBI Taxonomy" id="2950438"/>
    <lineage>
        <taxon>Bacteria</taxon>
        <taxon>Bacillati</taxon>
        <taxon>Bacillota</taxon>
        <taxon>Bacilli</taxon>
        <taxon>Bacillales</taxon>
        <taxon>Bacillaceae</taxon>
        <taxon>Terrihalobacillus</taxon>
    </lineage>
</organism>
<keyword evidence="2" id="KW-1185">Reference proteome</keyword>
<dbReference type="Proteomes" id="UP001145050">
    <property type="component" value="Unassembled WGS sequence"/>
</dbReference>
<proteinExistence type="predicted"/>
<dbReference type="RefSeq" id="WP_272434808.1">
    <property type="nucleotide sequence ID" value="NZ_JAMQKB010000001.1"/>
</dbReference>
<accession>A0A9X3WNR4</accession>
<reference evidence="1" key="1">
    <citation type="submission" date="2022-06" db="EMBL/GenBank/DDBJ databases">
        <title>Aquibacillus sp. a new bacterium isolated from soil saline samples.</title>
        <authorList>
            <person name="Galisteo C."/>
            <person name="De La Haba R."/>
            <person name="Sanchez-Porro C."/>
            <person name="Ventosa A."/>
        </authorList>
    </citation>
    <scope>NUCLEOTIDE SEQUENCE</scope>
    <source>
        <strain evidence="1">3ASR75-11</strain>
    </source>
</reference>
<evidence type="ECO:0000313" key="2">
    <source>
        <dbReference type="Proteomes" id="UP001145050"/>
    </source>
</evidence>
<evidence type="ECO:0000313" key="1">
    <source>
        <dbReference type="EMBL" id="MDC3423152.1"/>
    </source>
</evidence>